<organism evidence="2 3">
    <name type="scientific">Abyssobacteria bacterium (strain SURF_5)</name>
    <dbReference type="NCBI Taxonomy" id="2093360"/>
    <lineage>
        <taxon>Bacteria</taxon>
        <taxon>Pseudomonadati</taxon>
        <taxon>Candidatus Hydrogenedentota</taxon>
        <taxon>Candidatus Abyssobacteria</taxon>
    </lineage>
</organism>
<dbReference type="AlphaFoldDB" id="A0A3A4P1G4"/>
<name>A0A3A4P1G4_ABYX5</name>
<dbReference type="EMBL" id="QZKU01000038">
    <property type="protein sequence ID" value="RJP24266.1"/>
    <property type="molecule type" value="Genomic_DNA"/>
</dbReference>
<accession>A0A3A4P1G4</accession>
<dbReference type="Proteomes" id="UP000265882">
    <property type="component" value="Unassembled WGS sequence"/>
</dbReference>
<comment type="caution">
    <text evidence="2">The sequence shown here is derived from an EMBL/GenBank/DDBJ whole genome shotgun (WGS) entry which is preliminary data.</text>
</comment>
<proteinExistence type="predicted"/>
<feature type="region of interest" description="Disordered" evidence="1">
    <location>
        <begin position="29"/>
        <end position="67"/>
    </location>
</feature>
<sequence length="139" mass="15453">MERLDETPLICCCFFILADMAVPGLASRPPETNFEKGQLSEITESTERGRASTKTKTPRSRKAGNSAKRAKKLRTYVCAIGIEDMIVFWYRVPGFRTAKISTGDNGDNGDNGRQRRNPLPPFNAPVSCHAERKRSSSLC</sequence>
<evidence type="ECO:0000313" key="3">
    <source>
        <dbReference type="Proteomes" id="UP000265882"/>
    </source>
</evidence>
<feature type="compositionally biased region" description="Basic residues" evidence="1">
    <location>
        <begin position="51"/>
        <end position="67"/>
    </location>
</feature>
<evidence type="ECO:0000313" key="2">
    <source>
        <dbReference type="EMBL" id="RJP24266.1"/>
    </source>
</evidence>
<feature type="region of interest" description="Disordered" evidence="1">
    <location>
        <begin position="98"/>
        <end position="139"/>
    </location>
</feature>
<gene>
    <name evidence="2" type="ORF">C4520_04490</name>
</gene>
<protein>
    <submittedName>
        <fullName evidence="2">Uncharacterized protein</fullName>
    </submittedName>
</protein>
<reference evidence="2 3" key="1">
    <citation type="journal article" date="2017" name="ISME J.">
        <title>Energy and carbon metabolisms in a deep terrestrial subsurface fluid microbial community.</title>
        <authorList>
            <person name="Momper L."/>
            <person name="Jungbluth S.P."/>
            <person name="Lee M.D."/>
            <person name="Amend J.P."/>
        </authorList>
    </citation>
    <scope>NUCLEOTIDE SEQUENCE [LARGE SCALE GENOMIC DNA]</scope>
    <source>
        <strain evidence="2">SURF_5</strain>
    </source>
</reference>
<evidence type="ECO:0000256" key="1">
    <source>
        <dbReference type="SAM" id="MobiDB-lite"/>
    </source>
</evidence>
<feature type="compositionally biased region" description="Basic and acidic residues" evidence="1">
    <location>
        <begin position="129"/>
        <end position="139"/>
    </location>
</feature>